<comment type="caution">
    <text evidence="2">The sequence shown here is derived from an EMBL/GenBank/DDBJ whole genome shotgun (WGS) entry which is preliminary data.</text>
</comment>
<gene>
    <name evidence="2" type="ORF">CLPUN_35540</name>
</gene>
<keyword evidence="3" id="KW-1185">Reference proteome</keyword>
<accession>A0A1S8TBF3</accession>
<organism evidence="2 3">
    <name type="scientific">Clostridium puniceum</name>
    <dbReference type="NCBI Taxonomy" id="29367"/>
    <lineage>
        <taxon>Bacteria</taxon>
        <taxon>Bacillati</taxon>
        <taxon>Bacillota</taxon>
        <taxon>Clostridia</taxon>
        <taxon>Eubacteriales</taxon>
        <taxon>Clostridiaceae</taxon>
        <taxon>Clostridium</taxon>
    </lineage>
</organism>
<evidence type="ECO:0000313" key="3">
    <source>
        <dbReference type="Proteomes" id="UP000190890"/>
    </source>
</evidence>
<name>A0A1S8TBF3_9CLOT</name>
<protein>
    <recommendedName>
        <fullName evidence="1">Helix-turn-helix domain-containing protein</fullName>
    </recommendedName>
</protein>
<dbReference type="OrthoDB" id="9805928at2"/>
<dbReference type="Proteomes" id="UP000190890">
    <property type="component" value="Unassembled WGS sequence"/>
</dbReference>
<dbReference type="STRING" id="29367.CLPUN_35540"/>
<reference evidence="2 3" key="1">
    <citation type="submission" date="2016-05" db="EMBL/GenBank/DDBJ databases">
        <title>Microbial solvent formation.</title>
        <authorList>
            <person name="Poehlein A."/>
            <person name="Montoya Solano J.D."/>
            <person name="Flitsch S."/>
            <person name="Krabben P."/>
            <person name="Duerre P."/>
            <person name="Daniel R."/>
        </authorList>
    </citation>
    <scope>NUCLEOTIDE SEQUENCE [LARGE SCALE GENOMIC DNA]</scope>
    <source>
        <strain evidence="2 3">DSM 2619</strain>
    </source>
</reference>
<dbReference type="Pfam" id="PF12728">
    <property type="entry name" value="HTH_17"/>
    <property type="match status" value="1"/>
</dbReference>
<proteinExistence type="predicted"/>
<dbReference type="InterPro" id="IPR041657">
    <property type="entry name" value="HTH_17"/>
</dbReference>
<evidence type="ECO:0000259" key="1">
    <source>
        <dbReference type="Pfam" id="PF12728"/>
    </source>
</evidence>
<dbReference type="AlphaFoldDB" id="A0A1S8TBF3"/>
<sequence>MELYTIKETSKKLKMNVSDTYKLIKAGHLQALKLGALKITSLELERFIINASGKDYSDLNNVKELELS</sequence>
<dbReference type="RefSeq" id="WP_077848568.1">
    <property type="nucleotide sequence ID" value="NZ_LZZM01000190.1"/>
</dbReference>
<dbReference type="EMBL" id="LZZM01000190">
    <property type="protein sequence ID" value="OOM75117.1"/>
    <property type="molecule type" value="Genomic_DNA"/>
</dbReference>
<evidence type="ECO:0000313" key="2">
    <source>
        <dbReference type="EMBL" id="OOM75117.1"/>
    </source>
</evidence>
<feature type="domain" description="Helix-turn-helix" evidence="1">
    <location>
        <begin position="3"/>
        <end position="48"/>
    </location>
</feature>